<evidence type="ECO:0000313" key="3">
    <source>
        <dbReference type="Proteomes" id="UP000812277"/>
    </source>
</evidence>
<feature type="compositionally biased region" description="Gly residues" evidence="1">
    <location>
        <begin position="321"/>
        <end position="336"/>
    </location>
</feature>
<feature type="compositionally biased region" description="Gly residues" evidence="1">
    <location>
        <begin position="299"/>
        <end position="310"/>
    </location>
</feature>
<dbReference type="PRINTS" id="PR01228">
    <property type="entry name" value="EGGSHELL"/>
</dbReference>
<feature type="compositionally biased region" description="Gly residues" evidence="1">
    <location>
        <begin position="244"/>
        <end position="263"/>
    </location>
</feature>
<accession>A0ABS7D2C7</accession>
<dbReference type="Proteomes" id="UP000812277">
    <property type="component" value="Unassembled WGS sequence"/>
</dbReference>
<feature type="compositionally biased region" description="Low complexity" evidence="1">
    <location>
        <begin position="387"/>
        <end position="398"/>
    </location>
</feature>
<sequence length="415" mass="40960">MNAQTIRNQFMSKFNLTDAIVHTATINTGDTPGPTYISAHPDHDSVIKPTYVTIQNIDDFKQFGGNPDEVYHNNLMAEHHAPLAACDAALTSLPYSELSVTQKSDLCQAYQTYVYGNSQNVQSYKDALQKHFFPAQLAVFAAQDVVVTKDNPLILSGNGDQPASFSFGTVTIQPGGQIINQANATLLADNLIQQTDSTTQPTNNFISVGPDGQNGAAGGNGGNGNTGNQGSAGSDGKSSCSTGAGQGDTGGTGYNGTGGGNGSRGTDAQVVRATFTTVEGPVILMSCGGNGGAGGAGGNGGNGGQGGPGGNSTSYCSTGAQGKGGQGGTGGNGGAGGDSGNGQNIYCTYQTLGTNGSISLGTPTKGQGGQGGAAGNGGNGGQGNPNGNGASAGTPGANGKNGTLGTVYINNVPQG</sequence>
<organism evidence="2 3">
    <name type="scientific">Paenibacillus oenotherae</name>
    <dbReference type="NCBI Taxonomy" id="1435645"/>
    <lineage>
        <taxon>Bacteria</taxon>
        <taxon>Bacillati</taxon>
        <taxon>Bacillota</taxon>
        <taxon>Bacilli</taxon>
        <taxon>Bacillales</taxon>
        <taxon>Paenibacillaceae</taxon>
        <taxon>Paenibacillus</taxon>
    </lineage>
</organism>
<protein>
    <recommendedName>
        <fullName evidence="4">Collagen-like protein</fullName>
    </recommendedName>
</protein>
<name>A0ABS7D2C7_9BACL</name>
<evidence type="ECO:0000256" key="1">
    <source>
        <dbReference type="SAM" id="MobiDB-lite"/>
    </source>
</evidence>
<feature type="compositionally biased region" description="Gly residues" evidence="1">
    <location>
        <begin position="215"/>
        <end position="227"/>
    </location>
</feature>
<keyword evidence="3" id="KW-1185">Reference proteome</keyword>
<feature type="region of interest" description="Disordered" evidence="1">
    <location>
        <begin position="358"/>
        <end position="405"/>
    </location>
</feature>
<feature type="compositionally biased region" description="Gly residues" evidence="1">
    <location>
        <begin position="366"/>
        <end position="386"/>
    </location>
</feature>
<comment type="caution">
    <text evidence="2">The sequence shown here is derived from an EMBL/GenBank/DDBJ whole genome shotgun (WGS) entry which is preliminary data.</text>
</comment>
<dbReference type="RefSeq" id="WP_219871592.1">
    <property type="nucleotide sequence ID" value="NZ_JAHZIJ010000002.1"/>
</dbReference>
<feature type="region of interest" description="Disordered" evidence="1">
    <location>
        <begin position="299"/>
        <end position="336"/>
    </location>
</feature>
<feature type="region of interest" description="Disordered" evidence="1">
    <location>
        <begin position="198"/>
        <end position="266"/>
    </location>
</feature>
<gene>
    <name evidence="2" type="ORF">K0T92_05015</name>
</gene>
<dbReference type="EMBL" id="JAHZIJ010000002">
    <property type="protein sequence ID" value="MBW7474094.1"/>
    <property type="molecule type" value="Genomic_DNA"/>
</dbReference>
<evidence type="ECO:0008006" key="4">
    <source>
        <dbReference type="Google" id="ProtNLM"/>
    </source>
</evidence>
<reference evidence="2 3" key="1">
    <citation type="submission" date="2021-07" db="EMBL/GenBank/DDBJ databases">
        <title>Paenibacillus radiodurans sp. nov., isolated from the southeastern edge of Tengger Desert.</title>
        <authorList>
            <person name="Zhang G."/>
        </authorList>
    </citation>
    <scope>NUCLEOTIDE SEQUENCE [LARGE SCALE GENOMIC DNA]</scope>
    <source>
        <strain evidence="2 3">DT7-4</strain>
    </source>
</reference>
<proteinExistence type="predicted"/>
<evidence type="ECO:0000313" key="2">
    <source>
        <dbReference type="EMBL" id="MBW7474094.1"/>
    </source>
</evidence>